<dbReference type="Proteomes" id="UP000580718">
    <property type="component" value="Unassembled WGS sequence"/>
</dbReference>
<dbReference type="GO" id="GO:0032259">
    <property type="term" value="P:methylation"/>
    <property type="evidence" value="ECO:0007669"/>
    <property type="project" value="UniProtKB-KW"/>
</dbReference>
<evidence type="ECO:0000313" key="4">
    <source>
        <dbReference type="EMBL" id="MBB3675498.1"/>
    </source>
</evidence>
<dbReference type="GO" id="GO:0006465">
    <property type="term" value="P:signal peptide processing"/>
    <property type="evidence" value="ECO:0007669"/>
    <property type="project" value="TreeGrafter"/>
</dbReference>
<organism evidence="4 5">
    <name type="scientific">Modestobacter versicolor</name>
    <dbReference type="NCBI Taxonomy" id="429133"/>
    <lineage>
        <taxon>Bacteria</taxon>
        <taxon>Bacillati</taxon>
        <taxon>Actinomycetota</taxon>
        <taxon>Actinomycetes</taxon>
        <taxon>Geodermatophilales</taxon>
        <taxon>Geodermatophilaceae</taxon>
        <taxon>Modestobacter</taxon>
    </lineage>
</organism>
<feature type="transmembrane region" description="Helical" evidence="2">
    <location>
        <begin position="6"/>
        <end position="28"/>
    </location>
</feature>
<accession>A0A839XWU3</accession>
<gene>
    <name evidence="4" type="ORF">FHX36_001233</name>
</gene>
<feature type="domain" description="Prepilin type IV endopeptidase peptidase" evidence="3">
    <location>
        <begin position="73"/>
        <end position="175"/>
    </location>
</feature>
<keyword evidence="4" id="KW-0489">Methyltransferase</keyword>
<evidence type="ECO:0000313" key="5">
    <source>
        <dbReference type="Proteomes" id="UP000580718"/>
    </source>
</evidence>
<keyword evidence="4" id="KW-0808">Transferase</keyword>
<keyword evidence="2" id="KW-1133">Transmembrane helix</keyword>
<reference evidence="4 5" key="1">
    <citation type="submission" date="2020-08" db="EMBL/GenBank/DDBJ databases">
        <title>Sequencing the genomes of 1000 actinobacteria strains.</title>
        <authorList>
            <person name="Klenk H.-P."/>
        </authorList>
    </citation>
    <scope>NUCLEOTIDE SEQUENCE [LARGE SCALE GENOMIC DNA]</scope>
    <source>
        <strain evidence="4 5">DSM 16678</strain>
    </source>
</reference>
<dbReference type="InterPro" id="IPR000045">
    <property type="entry name" value="Prepilin_IV_endopep_pep"/>
</dbReference>
<dbReference type="Pfam" id="PF01478">
    <property type="entry name" value="Peptidase_A24"/>
    <property type="match status" value="1"/>
</dbReference>
<feature type="transmembrane region" description="Helical" evidence="2">
    <location>
        <begin position="64"/>
        <end position="85"/>
    </location>
</feature>
<dbReference type="GO" id="GO:0005886">
    <property type="term" value="C:plasma membrane"/>
    <property type="evidence" value="ECO:0007669"/>
    <property type="project" value="TreeGrafter"/>
</dbReference>
<proteinExistence type="inferred from homology"/>
<dbReference type="EC" id="3.4.23.43" evidence="4"/>
<comment type="caution">
    <text evidence="4">The sequence shown here is derived from an EMBL/GenBank/DDBJ whole genome shotgun (WGS) entry which is preliminary data.</text>
</comment>
<comment type="similarity">
    <text evidence="1">Belongs to the peptidase A24 family.</text>
</comment>
<keyword evidence="2" id="KW-0472">Membrane</keyword>
<dbReference type="InterPro" id="IPR050882">
    <property type="entry name" value="Prepilin_peptidase/N-MTase"/>
</dbReference>
<evidence type="ECO:0000259" key="3">
    <source>
        <dbReference type="Pfam" id="PF01478"/>
    </source>
</evidence>
<keyword evidence="4" id="KW-0378">Hydrolase</keyword>
<feature type="transmembrane region" description="Helical" evidence="2">
    <location>
        <begin position="92"/>
        <end position="110"/>
    </location>
</feature>
<dbReference type="RefSeq" id="WP_183513602.1">
    <property type="nucleotide sequence ID" value="NZ_JACIBU010000001.1"/>
</dbReference>
<dbReference type="GO" id="GO:0004190">
    <property type="term" value="F:aspartic-type endopeptidase activity"/>
    <property type="evidence" value="ECO:0007669"/>
    <property type="project" value="UniProtKB-EC"/>
</dbReference>
<dbReference type="PANTHER" id="PTHR30487:SF0">
    <property type="entry name" value="PREPILIN LEADER PEPTIDASE_N-METHYLTRANSFERASE-RELATED"/>
    <property type="match status" value="1"/>
</dbReference>
<dbReference type="EC" id="2.1.1.-" evidence="4"/>
<feature type="transmembrane region" description="Helical" evidence="2">
    <location>
        <begin position="171"/>
        <end position="189"/>
    </location>
</feature>
<evidence type="ECO:0000256" key="1">
    <source>
        <dbReference type="ARBA" id="ARBA00005801"/>
    </source>
</evidence>
<dbReference type="GO" id="GO:0008168">
    <property type="term" value="F:methyltransferase activity"/>
    <property type="evidence" value="ECO:0007669"/>
    <property type="project" value="UniProtKB-KW"/>
</dbReference>
<keyword evidence="2" id="KW-0812">Transmembrane</keyword>
<dbReference type="EMBL" id="JACIBU010000001">
    <property type="protein sequence ID" value="MBB3675498.1"/>
    <property type="molecule type" value="Genomic_DNA"/>
</dbReference>
<evidence type="ECO:0000256" key="2">
    <source>
        <dbReference type="SAM" id="Phobius"/>
    </source>
</evidence>
<feature type="transmembrane region" description="Helical" evidence="2">
    <location>
        <begin position="40"/>
        <end position="58"/>
    </location>
</feature>
<sequence length="218" mass="21347">MRSALTVAGGVLGLLLGPWLAATTVRLARRDDTARPSRRRVAVTAVVAAAAVGAAPALTGDRPAAVALAWFGLAAVVLAGVDLAVHRLPTRVVVPALAGCAVALTADAVATGGWPALVRAAAGAAAAYGLATAARLVRPDALGRGDVPLLGLLGLVLGWAGWGVLAGGVLAGLLLGATGSLLLIAAGWASWRTRVPLGPPLLAGAYVALCLAAPLPVG</sequence>
<protein>
    <submittedName>
        <fullName evidence="4">Leader peptidase (Prepilin peptidase)/N-methyltransferase</fullName>
        <ecNumber evidence="4">2.1.1.-</ecNumber>
        <ecNumber evidence="4">3.4.23.43</ecNumber>
    </submittedName>
</protein>
<name>A0A839XWU3_9ACTN</name>
<dbReference type="AlphaFoldDB" id="A0A839XWU3"/>
<dbReference type="PANTHER" id="PTHR30487">
    <property type="entry name" value="TYPE 4 PREPILIN-LIKE PROTEINS LEADER PEPTIDE-PROCESSING ENZYME"/>
    <property type="match status" value="1"/>
</dbReference>
<feature type="transmembrane region" description="Helical" evidence="2">
    <location>
        <begin position="201"/>
        <end position="217"/>
    </location>
</feature>